<dbReference type="InterPro" id="IPR036465">
    <property type="entry name" value="vWFA_dom_sf"/>
</dbReference>
<comment type="similarity">
    <text evidence="2">Belongs to the Ro 60 kDa family.</text>
</comment>
<evidence type="ECO:0000256" key="4">
    <source>
        <dbReference type="ARBA" id="ARBA00022723"/>
    </source>
</evidence>
<accession>A0A914DB21</accession>
<dbReference type="PANTHER" id="PTHR14202">
    <property type="entry name" value="60 KDA RIBONUCLEOPROTEIN SSA/RO"/>
    <property type="match status" value="1"/>
</dbReference>
<keyword evidence="3" id="KW-0963">Cytoplasm</keyword>
<dbReference type="InterPro" id="IPR040322">
    <property type="entry name" value="TROVE2"/>
</dbReference>
<protein>
    <submittedName>
        <fullName evidence="10">TROVE domain-containing protein</fullName>
    </submittedName>
</protein>
<evidence type="ECO:0000256" key="6">
    <source>
        <dbReference type="ARBA" id="ARBA00023274"/>
    </source>
</evidence>
<dbReference type="InterPro" id="IPR008858">
    <property type="entry name" value="TROVE_dom"/>
</dbReference>
<dbReference type="InterPro" id="IPR037214">
    <property type="entry name" value="TROVE_dom_sf"/>
</dbReference>
<name>A0A914DB21_9BILA</name>
<feature type="compositionally biased region" description="Basic and acidic residues" evidence="7">
    <location>
        <begin position="288"/>
        <end position="297"/>
    </location>
</feature>
<dbReference type="FunFam" id="3.40.50.410:FF:000127">
    <property type="entry name" value="60 kDa SS-A/Ro ribonucleoprotein homolog"/>
    <property type="match status" value="1"/>
</dbReference>
<evidence type="ECO:0000256" key="1">
    <source>
        <dbReference type="ARBA" id="ARBA00004496"/>
    </source>
</evidence>
<dbReference type="InterPro" id="IPR056800">
    <property type="entry name" value="vWA_Ro60"/>
</dbReference>
<evidence type="ECO:0000256" key="7">
    <source>
        <dbReference type="SAM" id="MobiDB-lite"/>
    </source>
</evidence>
<evidence type="ECO:0000313" key="9">
    <source>
        <dbReference type="Proteomes" id="UP000887540"/>
    </source>
</evidence>
<organism evidence="9 10">
    <name type="scientific">Acrobeloides nanus</name>
    <dbReference type="NCBI Taxonomy" id="290746"/>
    <lineage>
        <taxon>Eukaryota</taxon>
        <taxon>Metazoa</taxon>
        <taxon>Ecdysozoa</taxon>
        <taxon>Nematoda</taxon>
        <taxon>Chromadorea</taxon>
        <taxon>Rhabditida</taxon>
        <taxon>Tylenchina</taxon>
        <taxon>Cephalobomorpha</taxon>
        <taxon>Cephaloboidea</taxon>
        <taxon>Cephalobidae</taxon>
        <taxon>Acrobeloides</taxon>
    </lineage>
</organism>
<dbReference type="SUPFAM" id="SSF140864">
    <property type="entry name" value="TROVE domain-like"/>
    <property type="match status" value="1"/>
</dbReference>
<dbReference type="GO" id="GO:0003723">
    <property type="term" value="F:RNA binding"/>
    <property type="evidence" value="ECO:0007669"/>
    <property type="project" value="UniProtKB-KW"/>
</dbReference>
<dbReference type="Gene3D" id="3.40.50.410">
    <property type="entry name" value="von Willebrand factor, type A domain"/>
    <property type="match status" value="3"/>
</dbReference>
<dbReference type="GO" id="GO:0046872">
    <property type="term" value="F:metal ion binding"/>
    <property type="evidence" value="ECO:0007669"/>
    <property type="project" value="UniProtKB-KW"/>
</dbReference>
<reference evidence="10" key="1">
    <citation type="submission" date="2022-11" db="UniProtKB">
        <authorList>
            <consortium name="WormBaseParasite"/>
        </authorList>
    </citation>
    <scope>IDENTIFICATION</scope>
</reference>
<keyword evidence="6" id="KW-0687">Ribonucleoprotein</keyword>
<evidence type="ECO:0000256" key="5">
    <source>
        <dbReference type="ARBA" id="ARBA00022884"/>
    </source>
</evidence>
<dbReference type="WBParaSite" id="ACRNAN_scaffold210.g7591.t1">
    <property type="protein sequence ID" value="ACRNAN_scaffold210.g7591.t1"/>
    <property type="gene ID" value="ACRNAN_scaffold210.g7591"/>
</dbReference>
<dbReference type="AlphaFoldDB" id="A0A914DB21"/>
<evidence type="ECO:0000256" key="2">
    <source>
        <dbReference type="ARBA" id="ARBA00007814"/>
    </source>
</evidence>
<keyword evidence="5" id="KW-0694">RNA-binding</keyword>
<dbReference type="SUPFAM" id="SSF53300">
    <property type="entry name" value="vWA-like"/>
    <property type="match status" value="1"/>
</dbReference>
<evidence type="ECO:0000256" key="3">
    <source>
        <dbReference type="ARBA" id="ARBA00022490"/>
    </source>
</evidence>
<evidence type="ECO:0000313" key="10">
    <source>
        <dbReference type="WBParaSite" id="ACRNAN_scaffold210.g7591.t1"/>
    </source>
</evidence>
<dbReference type="GO" id="GO:0005737">
    <property type="term" value="C:cytoplasm"/>
    <property type="evidence" value="ECO:0007669"/>
    <property type="project" value="UniProtKB-SubCell"/>
</dbReference>
<dbReference type="Pfam" id="PF05731">
    <property type="entry name" value="TROVE"/>
    <property type="match status" value="1"/>
</dbReference>
<keyword evidence="4" id="KW-0479">Metal-binding</keyword>
<dbReference type="PANTHER" id="PTHR14202:SF0">
    <property type="entry name" value="RNA-BINDING PROTEIN RO60"/>
    <property type="match status" value="1"/>
</dbReference>
<dbReference type="GO" id="GO:1990904">
    <property type="term" value="C:ribonucleoprotein complex"/>
    <property type="evidence" value="ECO:0007669"/>
    <property type="project" value="UniProtKB-KW"/>
</dbReference>
<comment type="subcellular location">
    <subcellularLocation>
        <location evidence="1">Cytoplasm</location>
    </subcellularLocation>
</comment>
<evidence type="ECO:0000259" key="8">
    <source>
        <dbReference type="PROSITE" id="PS50988"/>
    </source>
</evidence>
<keyword evidence="9" id="KW-1185">Reference proteome</keyword>
<dbReference type="Proteomes" id="UP000887540">
    <property type="component" value="Unplaced"/>
</dbReference>
<dbReference type="PROSITE" id="PS50988">
    <property type="entry name" value="TROVE"/>
    <property type="match status" value="1"/>
</dbReference>
<feature type="region of interest" description="Disordered" evidence="7">
    <location>
        <begin position="288"/>
        <end position="310"/>
    </location>
</feature>
<feature type="domain" description="TROVE" evidence="8">
    <location>
        <begin position="63"/>
        <end position="480"/>
    </location>
</feature>
<dbReference type="Pfam" id="PF25045">
    <property type="entry name" value="vWA_Ro60"/>
    <property type="match status" value="1"/>
</dbReference>
<sequence>MNHFGNKEPLKRFVFPTMFRVEQSSLENIEESMRILNLLDSPEVNYMPGQVTGQMLKTREDEVKNYAGGYVFQVSDLTRIRRFLILGTSGGTYYTSAKELTINNLEHLIRIIKDGKGGLILREILEISLAGRAPKQEPTMFALALCARYDVKDRVLKSRKIKSNENLTEEEKADIIFDDYIVQLHKAALHAMPKVCRIPTHLFMFIRFCEMISMNEKSSGWSRIMRRAITSWYLEKDPKSLVMHITKYPQREGWSHRDLLRLAHPKVSEKNDDALVYDQIFRYVTHGHVDPKKRNPSTEDTSGPNAKKPRLSYDVTEVHLSKEKTSDALKFLEAAMKMKKIKEVSQADECAQLIREFGLVREHVVNTELLNTTTVWIALLEKMPLTALIRNLSKLSTLGLITGVTPENQKYVDKVVASITSEKSIKNARVHPLTILLALATYRSGHGFRGNLTWSVNQKIEEALEKAFLLAFQNVEPTGKRFCLAYDVSGSMGSTICETRISCQEKKEIDVFIVFTDNETYAGSIKPYEALKKYREVMNIPEAKLIVCGMTSTNFTIADPTDPGMLDVVGFDSAVPELVRSFVLGQI</sequence>
<proteinExistence type="inferred from homology"/>